<dbReference type="InterPro" id="IPR020837">
    <property type="entry name" value="Fibrinogen_CS"/>
</dbReference>
<evidence type="ECO:0000313" key="5">
    <source>
        <dbReference type="EMBL" id="CAH1239328.1"/>
    </source>
</evidence>
<dbReference type="SMART" id="SM00186">
    <property type="entry name" value="FBG"/>
    <property type="match status" value="1"/>
</dbReference>
<feature type="region of interest" description="Disordered" evidence="2">
    <location>
        <begin position="76"/>
        <end position="103"/>
    </location>
</feature>
<evidence type="ECO:0000313" key="6">
    <source>
        <dbReference type="Proteomes" id="UP000838412"/>
    </source>
</evidence>
<dbReference type="FunFam" id="3.90.215.10:FF:000001">
    <property type="entry name" value="Tenascin isoform 1"/>
    <property type="match status" value="1"/>
</dbReference>
<reference evidence="5" key="1">
    <citation type="submission" date="2022-01" db="EMBL/GenBank/DDBJ databases">
        <authorList>
            <person name="Braso-Vives M."/>
        </authorList>
    </citation>
    <scope>NUCLEOTIDE SEQUENCE</scope>
</reference>
<organism evidence="5 6">
    <name type="scientific">Branchiostoma lanceolatum</name>
    <name type="common">Common lancelet</name>
    <name type="synonym">Amphioxus lanceolatum</name>
    <dbReference type="NCBI Taxonomy" id="7740"/>
    <lineage>
        <taxon>Eukaryota</taxon>
        <taxon>Metazoa</taxon>
        <taxon>Chordata</taxon>
        <taxon>Cephalochordata</taxon>
        <taxon>Leptocardii</taxon>
        <taxon>Amphioxiformes</taxon>
        <taxon>Branchiostomatidae</taxon>
        <taxon>Branchiostoma</taxon>
    </lineage>
</organism>
<keyword evidence="1" id="KW-1015">Disulfide bond</keyword>
<dbReference type="NCBIfam" id="NF040941">
    <property type="entry name" value="GGGWT_bact"/>
    <property type="match status" value="1"/>
</dbReference>
<dbReference type="PROSITE" id="PS00514">
    <property type="entry name" value="FIBRINOGEN_C_1"/>
    <property type="match status" value="1"/>
</dbReference>
<dbReference type="PANTHER" id="PTHR19143:SF458">
    <property type="entry name" value="FIBRINOGEN C-TERMINAL DOMAIN-CONTAINING PROTEIN-RELATED"/>
    <property type="match status" value="1"/>
</dbReference>
<proteinExistence type="predicted"/>
<dbReference type="EMBL" id="OV696696">
    <property type="protein sequence ID" value="CAH1239328.1"/>
    <property type="molecule type" value="Genomic_DNA"/>
</dbReference>
<feature type="compositionally biased region" description="Low complexity" evidence="2">
    <location>
        <begin position="89"/>
        <end position="103"/>
    </location>
</feature>
<dbReference type="SUPFAM" id="SSF56496">
    <property type="entry name" value="Fibrinogen C-terminal domain-like"/>
    <property type="match status" value="1"/>
</dbReference>
<dbReference type="Proteomes" id="UP000838412">
    <property type="component" value="Chromosome 11"/>
</dbReference>
<dbReference type="PANTHER" id="PTHR19143">
    <property type="entry name" value="FIBRINOGEN/TENASCIN/ANGIOPOEITIN"/>
    <property type="match status" value="1"/>
</dbReference>
<evidence type="ECO:0000256" key="3">
    <source>
        <dbReference type="SAM" id="SignalP"/>
    </source>
</evidence>
<feature type="region of interest" description="Disordered" evidence="2">
    <location>
        <begin position="229"/>
        <end position="255"/>
    </location>
</feature>
<evidence type="ECO:0000256" key="1">
    <source>
        <dbReference type="ARBA" id="ARBA00023157"/>
    </source>
</evidence>
<dbReference type="InterPro" id="IPR036056">
    <property type="entry name" value="Fibrinogen-like_C"/>
</dbReference>
<dbReference type="GO" id="GO:0005615">
    <property type="term" value="C:extracellular space"/>
    <property type="evidence" value="ECO:0007669"/>
    <property type="project" value="TreeGrafter"/>
</dbReference>
<dbReference type="AlphaFoldDB" id="A0A8J9YR09"/>
<sequence>MANVLLLAVFLLSCGFPARAQDDSIFVTAAKALERQLAENKEETGRLKNQVDRLSSMVETLLSRVDSLSAELSEEKVRSAQLEQNSSRTESTTEAPAATTAPADCSELRLSGQRTSGVYTLSSLPSGVQAYCDMDTAGGGWIVIQRRQDGSVPFNRTWEEYKQGFGNKSGEFWFGNENIHHLTSQRNFKLRVDLEDWSGNENFYEYSSFRVSGESDGYRLQIAEYSGNAGDSMEQNNGQKFSTVDRDNDADSDRSCSQEYGQGGWWFGSCGRSVLNGHYLRNCGWYCADWQGVVWYTWRRESYSLKSVSMKIRP</sequence>
<feature type="signal peptide" evidence="3">
    <location>
        <begin position="1"/>
        <end position="20"/>
    </location>
</feature>
<evidence type="ECO:0000259" key="4">
    <source>
        <dbReference type="SMART" id="SM00186"/>
    </source>
</evidence>
<dbReference type="InterPro" id="IPR014716">
    <property type="entry name" value="Fibrinogen_a/b/g_C_1"/>
</dbReference>
<dbReference type="InterPro" id="IPR002181">
    <property type="entry name" value="Fibrinogen_a/b/g_C_dom"/>
</dbReference>
<evidence type="ECO:0000256" key="2">
    <source>
        <dbReference type="SAM" id="MobiDB-lite"/>
    </source>
</evidence>
<dbReference type="OrthoDB" id="7735550at2759"/>
<name>A0A8J9YR09_BRALA</name>
<protein>
    <submittedName>
        <fullName evidence="5">ANGPTL7 protein</fullName>
    </submittedName>
</protein>
<dbReference type="CDD" id="cd00087">
    <property type="entry name" value="FReD"/>
    <property type="match status" value="1"/>
</dbReference>
<accession>A0A8J9YR09</accession>
<feature type="chain" id="PRO_5035451837" evidence="3">
    <location>
        <begin position="21"/>
        <end position="314"/>
    </location>
</feature>
<feature type="compositionally biased region" description="Basic and acidic residues" evidence="2">
    <location>
        <begin position="243"/>
        <end position="255"/>
    </location>
</feature>
<feature type="compositionally biased region" description="Polar residues" evidence="2">
    <location>
        <begin position="233"/>
        <end position="242"/>
    </location>
</feature>
<keyword evidence="3" id="KW-0732">Signal</keyword>
<dbReference type="Pfam" id="PF00147">
    <property type="entry name" value="Fibrinogen_C"/>
    <property type="match status" value="1"/>
</dbReference>
<dbReference type="InterPro" id="IPR050373">
    <property type="entry name" value="Fibrinogen_C-term_domain"/>
</dbReference>
<feature type="domain" description="Fibrinogen C-terminal" evidence="4">
    <location>
        <begin position="100"/>
        <end position="314"/>
    </location>
</feature>
<gene>
    <name evidence="5" type="primary">ANGPTL7</name>
    <name evidence="5" type="ORF">BLAG_LOCUS3666</name>
</gene>
<dbReference type="Gene3D" id="3.90.215.10">
    <property type="entry name" value="Gamma Fibrinogen, chain A, domain 1"/>
    <property type="match status" value="1"/>
</dbReference>
<keyword evidence="6" id="KW-1185">Reference proteome</keyword>